<dbReference type="RefSeq" id="WP_123211736.1">
    <property type="nucleotide sequence ID" value="NZ_RJVO01000004.1"/>
</dbReference>
<gene>
    <name evidence="13" type="ORF">ED208_09870</name>
</gene>
<keyword evidence="3 12" id="KW-0808">Transferase</keyword>
<dbReference type="PROSITE" id="PS00444">
    <property type="entry name" value="POLYPRENYL_SYNTHASE_2"/>
    <property type="match status" value="1"/>
</dbReference>
<evidence type="ECO:0000313" key="13">
    <source>
        <dbReference type="EMBL" id="ROH89439.1"/>
    </source>
</evidence>
<comment type="cofactor">
    <cofactor evidence="1">
        <name>Mg(2+)</name>
        <dbReference type="ChEBI" id="CHEBI:18420"/>
    </cofactor>
</comment>
<evidence type="ECO:0000256" key="10">
    <source>
        <dbReference type="ARBA" id="ARBA00079637"/>
    </source>
</evidence>
<dbReference type="SUPFAM" id="SSF48576">
    <property type="entry name" value="Terpenoid synthases"/>
    <property type="match status" value="1"/>
</dbReference>
<reference evidence="13 14" key="1">
    <citation type="submission" date="2018-10" db="EMBL/GenBank/DDBJ databases">
        <authorList>
            <person name="Chen W.-M."/>
        </authorList>
    </citation>
    <scope>NUCLEOTIDE SEQUENCE [LARGE SCALE GENOMIC DNA]</scope>
    <source>
        <strain evidence="13 14">THS-13</strain>
    </source>
</reference>
<dbReference type="Pfam" id="PF00348">
    <property type="entry name" value="polyprenyl_synt"/>
    <property type="match status" value="1"/>
</dbReference>
<sequence length="326" mass="34848">MDLKTLLHPVSDDLLRVNEVIRQKLASQVALINDIGGHIIQAGGKRLRPTTTLLAAGAAGGVNDRARTLAAVIEFIHTATLLHDDVVDHTDLRRGRVTANAQWSNSAAVLSGDFLYSRAFQMMVDVGELAVMRVMADTTNAIAEGEVLQLLNARDPDVDEARYFRVIELKTAVLFRATCQLGAIAAGADTATQSALAEYGLQLGIAYQLADDVLDFEGDPKESGKAVGNDLIEGKPTLPLIQVLKHGDAETVSRLRQVLRSGEIADLDATLAEVRKAIESTGAIPYTRALAERHAASAKASVGGLPESPYKTALLQLADFAVGRKH</sequence>
<dbReference type="AlphaFoldDB" id="A0A3N0V9Q4"/>
<evidence type="ECO:0000256" key="7">
    <source>
        <dbReference type="ARBA" id="ARBA00055029"/>
    </source>
</evidence>
<evidence type="ECO:0000256" key="2">
    <source>
        <dbReference type="ARBA" id="ARBA00006706"/>
    </source>
</evidence>
<dbReference type="Proteomes" id="UP000282106">
    <property type="component" value="Unassembled WGS sequence"/>
</dbReference>
<evidence type="ECO:0000256" key="5">
    <source>
        <dbReference type="ARBA" id="ARBA00022842"/>
    </source>
</evidence>
<keyword evidence="14" id="KW-1185">Reference proteome</keyword>
<evidence type="ECO:0000256" key="12">
    <source>
        <dbReference type="RuleBase" id="RU004466"/>
    </source>
</evidence>
<dbReference type="SFLD" id="SFLDS00005">
    <property type="entry name" value="Isoprenoid_Synthase_Type_I"/>
    <property type="match status" value="1"/>
</dbReference>
<proteinExistence type="inferred from homology"/>
<keyword evidence="4" id="KW-0479">Metal-binding</keyword>
<dbReference type="EC" id="2.5.1.90" evidence="8"/>
<dbReference type="Gene3D" id="1.10.600.10">
    <property type="entry name" value="Farnesyl Diphosphate Synthase"/>
    <property type="match status" value="1"/>
</dbReference>
<dbReference type="InParanoid" id="A0A3N0V9Q4"/>
<dbReference type="PROSITE" id="PS00723">
    <property type="entry name" value="POLYPRENYL_SYNTHASE_1"/>
    <property type="match status" value="1"/>
</dbReference>
<dbReference type="FunFam" id="1.10.600.10:FF:000002">
    <property type="entry name" value="Octaprenyl diphosphate synthase"/>
    <property type="match status" value="1"/>
</dbReference>
<evidence type="ECO:0000256" key="11">
    <source>
        <dbReference type="ARBA" id="ARBA00083124"/>
    </source>
</evidence>
<dbReference type="InterPro" id="IPR000092">
    <property type="entry name" value="Polyprenyl_synt"/>
</dbReference>
<dbReference type="FunCoup" id="A0A3N0V9Q4">
    <property type="interactions" value="486"/>
</dbReference>
<comment type="similarity">
    <text evidence="2 12">Belongs to the FPP/GGPP synthase family.</text>
</comment>
<dbReference type="GO" id="GO:0046872">
    <property type="term" value="F:metal ion binding"/>
    <property type="evidence" value="ECO:0007669"/>
    <property type="project" value="UniProtKB-KW"/>
</dbReference>
<dbReference type="CDD" id="cd00685">
    <property type="entry name" value="Trans_IPPS_HT"/>
    <property type="match status" value="1"/>
</dbReference>
<dbReference type="EMBL" id="RJVO01000004">
    <property type="protein sequence ID" value="ROH89439.1"/>
    <property type="molecule type" value="Genomic_DNA"/>
</dbReference>
<dbReference type="GO" id="GO:0106350">
    <property type="term" value="F:all-trans-octaprenyl-diphosphate synthase activity"/>
    <property type="evidence" value="ECO:0007669"/>
    <property type="project" value="UniProtKB-EC"/>
</dbReference>
<evidence type="ECO:0000256" key="3">
    <source>
        <dbReference type="ARBA" id="ARBA00022679"/>
    </source>
</evidence>
<organism evidence="13 14">
    <name type="scientific">Stagnimonas aquatica</name>
    <dbReference type="NCBI Taxonomy" id="2689987"/>
    <lineage>
        <taxon>Bacteria</taxon>
        <taxon>Pseudomonadati</taxon>
        <taxon>Pseudomonadota</taxon>
        <taxon>Gammaproteobacteria</taxon>
        <taxon>Nevskiales</taxon>
        <taxon>Nevskiaceae</taxon>
        <taxon>Stagnimonas</taxon>
    </lineage>
</organism>
<accession>A0A3N0V9Q4</accession>
<evidence type="ECO:0000313" key="14">
    <source>
        <dbReference type="Proteomes" id="UP000282106"/>
    </source>
</evidence>
<protein>
    <recommendedName>
        <fullName evidence="9">Octaprenyl diphosphate synthase</fullName>
        <ecNumber evidence="8">2.5.1.90</ecNumber>
    </recommendedName>
    <alternativeName>
        <fullName evidence="11">All-trans-octaprenyl-diphosphate synthase</fullName>
    </alternativeName>
    <alternativeName>
        <fullName evidence="10">Octaprenyl pyrophosphate synthase</fullName>
    </alternativeName>
</protein>
<keyword evidence="5" id="KW-0460">Magnesium</keyword>
<comment type="function">
    <text evidence="7">Supplies octaprenyl diphosphate, the precursor for the side chain of the isoprenoid quinones ubiquinone and menaquinone.</text>
</comment>
<dbReference type="InterPro" id="IPR008949">
    <property type="entry name" value="Isoprenoid_synthase_dom_sf"/>
</dbReference>
<evidence type="ECO:0000256" key="6">
    <source>
        <dbReference type="ARBA" id="ARBA00051506"/>
    </source>
</evidence>
<comment type="caution">
    <text evidence="13">The sequence shown here is derived from an EMBL/GenBank/DDBJ whole genome shotgun (WGS) entry which is preliminary data.</text>
</comment>
<dbReference type="GO" id="GO:0008299">
    <property type="term" value="P:isoprenoid biosynthetic process"/>
    <property type="evidence" value="ECO:0007669"/>
    <property type="project" value="InterPro"/>
</dbReference>
<evidence type="ECO:0000256" key="8">
    <source>
        <dbReference type="ARBA" id="ARBA00066511"/>
    </source>
</evidence>
<comment type="catalytic activity">
    <reaction evidence="6">
        <text>5 isopentenyl diphosphate + (2E,6E)-farnesyl diphosphate = all-trans-octaprenyl diphosphate + 5 diphosphate</text>
        <dbReference type="Rhea" id="RHEA:27798"/>
        <dbReference type="ChEBI" id="CHEBI:33019"/>
        <dbReference type="ChEBI" id="CHEBI:57711"/>
        <dbReference type="ChEBI" id="CHEBI:128769"/>
        <dbReference type="ChEBI" id="CHEBI:175763"/>
        <dbReference type="EC" id="2.5.1.90"/>
    </reaction>
</comment>
<evidence type="ECO:0000256" key="9">
    <source>
        <dbReference type="ARBA" id="ARBA00072473"/>
    </source>
</evidence>
<dbReference type="PANTHER" id="PTHR12001">
    <property type="entry name" value="GERANYLGERANYL PYROPHOSPHATE SYNTHASE"/>
    <property type="match status" value="1"/>
</dbReference>
<evidence type="ECO:0000256" key="1">
    <source>
        <dbReference type="ARBA" id="ARBA00001946"/>
    </source>
</evidence>
<dbReference type="PANTHER" id="PTHR12001:SF69">
    <property type="entry name" value="ALL TRANS-POLYPRENYL-DIPHOSPHATE SYNTHASE PDSS1"/>
    <property type="match status" value="1"/>
</dbReference>
<name>A0A3N0V9Q4_9GAMM</name>
<dbReference type="InterPro" id="IPR033749">
    <property type="entry name" value="Polyprenyl_synt_CS"/>
</dbReference>
<evidence type="ECO:0000256" key="4">
    <source>
        <dbReference type="ARBA" id="ARBA00022723"/>
    </source>
</evidence>